<dbReference type="OMA" id="YSAHKHE"/>
<evidence type="ECO:0000313" key="2">
    <source>
        <dbReference type="EMBL" id="OJT10017.1"/>
    </source>
</evidence>
<protein>
    <submittedName>
        <fullName evidence="2">Uncharacterized protein</fullName>
    </submittedName>
</protein>
<reference evidence="2 3" key="1">
    <citation type="submission" date="2016-10" db="EMBL/GenBank/DDBJ databases">
        <title>Genome sequence of the basidiomycete white-rot fungus Trametes pubescens.</title>
        <authorList>
            <person name="Makela M.R."/>
            <person name="Granchi Z."/>
            <person name="Peng M."/>
            <person name="De Vries R.P."/>
            <person name="Grigoriev I."/>
            <person name="Riley R."/>
            <person name="Hilden K."/>
        </authorList>
    </citation>
    <scope>NUCLEOTIDE SEQUENCE [LARGE SCALE GENOMIC DNA]</scope>
    <source>
        <strain evidence="2 3">FBCC735</strain>
    </source>
</reference>
<dbReference type="STRING" id="154538.A0A1M2VR05"/>
<comment type="caution">
    <text evidence="2">The sequence shown here is derived from an EMBL/GenBank/DDBJ whole genome shotgun (WGS) entry which is preliminary data.</text>
</comment>
<dbReference type="OrthoDB" id="3253083at2759"/>
<gene>
    <name evidence="2" type="ORF">TRAPUB_13506</name>
</gene>
<sequence>MLDAQAFQIMPRSSLNAQNPSTLPREIFVPDGQEAATVLHASSANAPSQEAGASSVPKKKGRPSKRDKIRKAKEALHSLDRYVDRTYLALHQDPYQLRMSADPPASGAGPVQAGHMLFAQAPAGSLGHYSAHKHELLGALYAGAPDGPEQAALRRVNDSILARLKQIDEMAAEKGLEVGGEGGEKTGLARVEKAVEELRQGTGVGASGGILGLLEGAGMDMT</sequence>
<evidence type="ECO:0000313" key="3">
    <source>
        <dbReference type="Proteomes" id="UP000184267"/>
    </source>
</evidence>
<feature type="compositionally biased region" description="Basic residues" evidence="1">
    <location>
        <begin position="57"/>
        <end position="71"/>
    </location>
</feature>
<feature type="compositionally biased region" description="Polar residues" evidence="1">
    <location>
        <begin position="40"/>
        <end position="52"/>
    </location>
</feature>
<organism evidence="2 3">
    <name type="scientific">Trametes pubescens</name>
    <name type="common">White-rot fungus</name>
    <dbReference type="NCBI Taxonomy" id="154538"/>
    <lineage>
        <taxon>Eukaryota</taxon>
        <taxon>Fungi</taxon>
        <taxon>Dikarya</taxon>
        <taxon>Basidiomycota</taxon>
        <taxon>Agaricomycotina</taxon>
        <taxon>Agaricomycetes</taxon>
        <taxon>Polyporales</taxon>
        <taxon>Polyporaceae</taxon>
        <taxon>Trametes</taxon>
    </lineage>
</organism>
<evidence type="ECO:0000256" key="1">
    <source>
        <dbReference type="SAM" id="MobiDB-lite"/>
    </source>
</evidence>
<proteinExistence type="predicted"/>
<dbReference type="AlphaFoldDB" id="A0A1M2VR05"/>
<dbReference type="Proteomes" id="UP000184267">
    <property type="component" value="Unassembled WGS sequence"/>
</dbReference>
<dbReference type="EMBL" id="MNAD01000827">
    <property type="protein sequence ID" value="OJT10017.1"/>
    <property type="molecule type" value="Genomic_DNA"/>
</dbReference>
<feature type="region of interest" description="Disordered" evidence="1">
    <location>
        <begin position="34"/>
        <end position="71"/>
    </location>
</feature>
<name>A0A1M2VR05_TRAPU</name>
<accession>A0A1M2VR05</accession>
<keyword evidence="3" id="KW-1185">Reference proteome</keyword>